<evidence type="ECO:0000313" key="13">
    <source>
        <dbReference type="Proteomes" id="UP000770661"/>
    </source>
</evidence>
<organism evidence="12 13">
    <name type="scientific">Chionoecetes opilio</name>
    <name type="common">Atlantic snow crab</name>
    <name type="synonym">Cancer opilio</name>
    <dbReference type="NCBI Taxonomy" id="41210"/>
    <lineage>
        <taxon>Eukaryota</taxon>
        <taxon>Metazoa</taxon>
        <taxon>Ecdysozoa</taxon>
        <taxon>Arthropoda</taxon>
        <taxon>Crustacea</taxon>
        <taxon>Multicrustacea</taxon>
        <taxon>Malacostraca</taxon>
        <taxon>Eumalacostraca</taxon>
        <taxon>Eucarida</taxon>
        <taxon>Decapoda</taxon>
        <taxon>Pleocyemata</taxon>
        <taxon>Brachyura</taxon>
        <taxon>Eubrachyura</taxon>
        <taxon>Majoidea</taxon>
        <taxon>Majidae</taxon>
        <taxon>Chionoecetes</taxon>
    </lineage>
</organism>
<dbReference type="OrthoDB" id="10051290at2759"/>
<feature type="compositionally biased region" description="Polar residues" evidence="10">
    <location>
        <begin position="656"/>
        <end position="666"/>
    </location>
</feature>
<dbReference type="InterPro" id="IPR001106">
    <property type="entry name" value="Aromatic_Lyase"/>
</dbReference>
<evidence type="ECO:0000256" key="4">
    <source>
        <dbReference type="ARBA" id="ARBA00017271"/>
    </source>
</evidence>
<dbReference type="UniPathway" id="UPA00379">
    <property type="reaction ID" value="UER00549"/>
</dbReference>
<dbReference type="GO" id="GO:0005737">
    <property type="term" value="C:cytoplasm"/>
    <property type="evidence" value="ECO:0007669"/>
    <property type="project" value="InterPro"/>
</dbReference>
<gene>
    <name evidence="12" type="primary">Hal</name>
    <name evidence="12" type="ORF">GWK47_018438</name>
</gene>
<dbReference type="Gene3D" id="3.10.20.90">
    <property type="entry name" value="Phosphatidylinositol 3-kinase Catalytic Subunit, Chain A, domain 1"/>
    <property type="match status" value="1"/>
</dbReference>
<comment type="pathway">
    <text evidence="1 9">Amino-acid degradation; L-histidine degradation into L-glutamate; N-formimidoyl-L-glutamate from L-histidine: step 1/3.</text>
</comment>
<proteinExistence type="inferred from homology"/>
<dbReference type="AlphaFoldDB" id="A0A8J5CJD7"/>
<dbReference type="InterPro" id="IPR022313">
    <property type="entry name" value="Phe/His_NH3-lyase_AS"/>
</dbReference>
<dbReference type="PROSITE" id="PS00488">
    <property type="entry name" value="PAL_HISTIDASE"/>
    <property type="match status" value="1"/>
</dbReference>
<name>A0A8J5CJD7_CHIOP</name>
<evidence type="ECO:0000256" key="7">
    <source>
        <dbReference type="ARBA" id="ARBA00049269"/>
    </source>
</evidence>
<dbReference type="Pfam" id="PF00221">
    <property type="entry name" value="Lyase_aromatic"/>
    <property type="match status" value="1"/>
</dbReference>
<feature type="domain" description="Par3/HAL N-terminal" evidence="11">
    <location>
        <begin position="1"/>
        <end position="83"/>
    </location>
</feature>
<evidence type="ECO:0000256" key="1">
    <source>
        <dbReference type="ARBA" id="ARBA00005113"/>
    </source>
</evidence>
<evidence type="ECO:0000256" key="3">
    <source>
        <dbReference type="ARBA" id="ARBA00012994"/>
    </source>
</evidence>
<dbReference type="InterPro" id="IPR024083">
    <property type="entry name" value="Fumarase/histidase_N"/>
</dbReference>
<evidence type="ECO:0000256" key="10">
    <source>
        <dbReference type="SAM" id="MobiDB-lite"/>
    </source>
</evidence>
<comment type="catalytic activity">
    <reaction evidence="7 9">
        <text>L-histidine = trans-urocanate + NH4(+)</text>
        <dbReference type="Rhea" id="RHEA:21232"/>
        <dbReference type="ChEBI" id="CHEBI:17771"/>
        <dbReference type="ChEBI" id="CHEBI:28938"/>
        <dbReference type="ChEBI" id="CHEBI:57595"/>
        <dbReference type="EC" id="4.3.1.3"/>
    </reaction>
</comment>
<evidence type="ECO:0000256" key="6">
    <source>
        <dbReference type="ARBA" id="ARBA00023239"/>
    </source>
</evidence>
<dbReference type="InterPro" id="IPR021922">
    <property type="entry name" value="Par3/HAL_N"/>
</dbReference>
<dbReference type="PANTHER" id="PTHR10362">
    <property type="entry name" value="HISTIDINE AMMONIA-LYASE"/>
    <property type="match status" value="1"/>
</dbReference>
<sequence length="680" mass="74328">MKVSVRVRGEWLQVPCKTGDESVTWLGEESLRRYMKLKPSTHVPNKAEKVARVRKTRGGAILDPSDSVADVLDDNDFVSVVLDSDRPNPVTEKAEVKYVTEQLPGRYTPPEEYLTLDGATLTPEDLMNLGKCCYKIRLSQEAEDAVKASRELVDTIIKEKKGKVTSGQFRELQLNLIRSHAAGVGAPLSAEKTRMLLALRVNILAKGYSGISPETLHQYIDAFNASCLPWVPEKGTVGASGDLAPLAHLALGMLGEGKMWSHKTGWGNARYVLEAHNLRPMKLGAKEGIALINGTQLITSITAEALERAETVAKQADVVAALTLEVLKGTSRAFDSDVHKIRHHKGQIQVARRMRALLHSDTYRSEIAESHRFCDRVQDAYTLRCTPQVHGIVHDTLHFVRGIITDEMNAATDNPLVLVEREEIISAGNFHGEYPAKAADYLAIAIHEIASMSERRIERLVNPALSELPAFLVKDGGLNSGFMIPHCTAASLVSENKVLTHPASVDSLTTSAGTEDHVSMGGFAARKALMVVENVEHVITIELLAACQAIRVPASPEDHGAPGGGDTGGALRVQTLQIAPSNCPEIMDVEIPLEKDRFMAPDIDAVAEILRENKVWQAVKHQIEHYHAVQDVETRVFSPSMSFVGPGPRSVKRLSEVSNGSRSRSPATPKKQRTSSRTSN</sequence>
<dbReference type="InterPro" id="IPR005921">
    <property type="entry name" value="HutH"/>
</dbReference>
<dbReference type="EC" id="4.3.1.3" evidence="3 9"/>
<dbReference type="GO" id="GO:0004397">
    <property type="term" value="F:histidine ammonia-lyase activity"/>
    <property type="evidence" value="ECO:0007669"/>
    <property type="project" value="UniProtKB-EC"/>
</dbReference>
<protein>
    <recommendedName>
        <fullName evidence="4 9">Histidine ammonia-lyase</fullName>
        <ecNumber evidence="3 9">4.3.1.3</ecNumber>
    </recommendedName>
</protein>
<dbReference type="EMBL" id="JACEEZ010022410">
    <property type="protein sequence ID" value="KAG0712444.1"/>
    <property type="molecule type" value="Genomic_DNA"/>
</dbReference>
<dbReference type="Gene3D" id="1.10.275.10">
    <property type="entry name" value="Fumarase/aspartase (N-terminal domain)"/>
    <property type="match status" value="1"/>
</dbReference>
<dbReference type="CDD" id="cd00332">
    <property type="entry name" value="PAL-HAL"/>
    <property type="match status" value="1"/>
</dbReference>
<dbReference type="Gene3D" id="1.20.200.10">
    <property type="entry name" value="Fumarase/aspartase (Central domain)"/>
    <property type="match status" value="1"/>
</dbReference>
<evidence type="ECO:0000256" key="2">
    <source>
        <dbReference type="ARBA" id="ARBA00007238"/>
    </source>
</evidence>
<dbReference type="NCBIfam" id="NF006871">
    <property type="entry name" value="PRK09367.1"/>
    <property type="match status" value="1"/>
</dbReference>
<dbReference type="GO" id="GO:0019556">
    <property type="term" value="P:L-histidine catabolic process to glutamate and formamide"/>
    <property type="evidence" value="ECO:0007669"/>
    <property type="project" value="UniProtKB-UniPathway"/>
</dbReference>
<evidence type="ECO:0000256" key="5">
    <source>
        <dbReference type="ARBA" id="ARBA00022808"/>
    </source>
</evidence>
<evidence type="ECO:0000313" key="12">
    <source>
        <dbReference type="EMBL" id="KAG0712444.1"/>
    </source>
</evidence>
<evidence type="ECO:0000256" key="9">
    <source>
        <dbReference type="RuleBase" id="RU004479"/>
    </source>
</evidence>
<evidence type="ECO:0000256" key="8">
    <source>
        <dbReference type="RuleBase" id="RU003954"/>
    </source>
</evidence>
<feature type="region of interest" description="Disordered" evidence="10">
    <location>
        <begin position="642"/>
        <end position="680"/>
    </location>
</feature>
<comment type="similarity">
    <text evidence="2 8">Belongs to the PAL/histidase family.</text>
</comment>
<reference evidence="12" key="1">
    <citation type="submission" date="2020-07" db="EMBL/GenBank/DDBJ databases">
        <title>The High-quality genome of the commercially important snow crab, Chionoecetes opilio.</title>
        <authorList>
            <person name="Jeong J.-H."/>
            <person name="Ryu S."/>
        </authorList>
    </citation>
    <scope>NUCLEOTIDE SEQUENCE</scope>
    <source>
        <strain evidence="12">MADBK_172401_WGS</strain>
        <tissue evidence="12">Digestive gland</tissue>
    </source>
</reference>
<comment type="caution">
    <text evidence="12">The sequence shown here is derived from an EMBL/GenBank/DDBJ whole genome shotgun (WGS) entry which is preliminary data.</text>
</comment>
<keyword evidence="13" id="KW-1185">Reference proteome</keyword>
<dbReference type="NCBIfam" id="TIGR01225">
    <property type="entry name" value="hutH"/>
    <property type="match status" value="1"/>
</dbReference>
<dbReference type="InterPro" id="IPR008948">
    <property type="entry name" value="L-Aspartase-like"/>
</dbReference>
<dbReference type="Pfam" id="PF12053">
    <property type="entry name" value="Par3_HAL_N_term"/>
    <property type="match status" value="1"/>
</dbReference>
<keyword evidence="6 8" id="KW-0456">Lyase</keyword>
<dbReference type="SUPFAM" id="SSF48557">
    <property type="entry name" value="L-aspartase-like"/>
    <property type="match status" value="1"/>
</dbReference>
<dbReference type="GO" id="GO:0019557">
    <property type="term" value="P:L-histidine catabolic process to glutamate and formate"/>
    <property type="evidence" value="ECO:0007669"/>
    <property type="project" value="UniProtKB-UniPathway"/>
</dbReference>
<dbReference type="Proteomes" id="UP000770661">
    <property type="component" value="Unassembled WGS sequence"/>
</dbReference>
<keyword evidence="5 9" id="KW-0369">Histidine metabolism</keyword>
<dbReference type="FunFam" id="1.20.200.10:FF:000003">
    <property type="entry name" value="Histidine ammonia-lyase"/>
    <property type="match status" value="1"/>
</dbReference>
<accession>A0A8J5CJD7</accession>
<evidence type="ECO:0000259" key="11">
    <source>
        <dbReference type="Pfam" id="PF12053"/>
    </source>
</evidence>